<dbReference type="InterPro" id="IPR016197">
    <property type="entry name" value="Chromo-like_dom_sf"/>
</dbReference>
<sequence length="137" mass="15783">MFTRARREIFLHIHTFDLTNHAIYVYPDIVFCELRNLMQVLSSSEGQCNDTSPALQTSLTQFHSLSHSLHSPVSLASDFHPHADPLPFELTNSSLSIQSILDCRKIGQRFEYLAHWKDQPSSKDSWVYFLPNFISQS</sequence>
<dbReference type="SUPFAM" id="SSF54160">
    <property type="entry name" value="Chromo domain-like"/>
    <property type="match status" value="1"/>
</dbReference>
<comment type="caution">
    <text evidence="1">The sequence shown here is derived from an EMBL/GenBank/DDBJ whole genome shotgun (WGS) entry which is preliminary data.</text>
</comment>
<keyword evidence="2" id="KW-1185">Reference proteome</keyword>
<accession>A0A9W8U2V4</accession>
<dbReference type="EMBL" id="JANVFU010000001">
    <property type="protein sequence ID" value="KAJ3750696.1"/>
    <property type="molecule type" value="Genomic_DNA"/>
</dbReference>
<dbReference type="Proteomes" id="UP001142393">
    <property type="component" value="Unassembled WGS sequence"/>
</dbReference>
<evidence type="ECO:0000313" key="1">
    <source>
        <dbReference type="EMBL" id="KAJ3750696.1"/>
    </source>
</evidence>
<reference evidence="1 2" key="1">
    <citation type="journal article" date="2023" name="Proc. Natl. Acad. Sci. U.S.A.">
        <title>A global phylogenomic analysis of the shiitake genus Lentinula.</title>
        <authorList>
            <person name="Sierra-Patev S."/>
            <person name="Min B."/>
            <person name="Naranjo-Ortiz M."/>
            <person name="Looney B."/>
            <person name="Konkel Z."/>
            <person name="Slot J.C."/>
            <person name="Sakamoto Y."/>
            <person name="Steenwyk J.L."/>
            <person name="Rokas A."/>
            <person name="Carro J."/>
            <person name="Camarero S."/>
            <person name="Ferreira P."/>
            <person name="Molpeceres G."/>
            <person name="Ruiz-Duenas F.J."/>
            <person name="Serrano A."/>
            <person name="Henrissat B."/>
            <person name="Drula E."/>
            <person name="Hughes K.W."/>
            <person name="Mata J.L."/>
            <person name="Ishikawa N.K."/>
            <person name="Vargas-Isla R."/>
            <person name="Ushijima S."/>
            <person name="Smith C.A."/>
            <person name="Donoghue J."/>
            <person name="Ahrendt S."/>
            <person name="Andreopoulos W."/>
            <person name="He G."/>
            <person name="LaButti K."/>
            <person name="Lipzen A."/>
            <person name="Ng V."/>
            <person name="Riley R."/>
            <person name="Sandor L."/>
            <person name="Barry K."/>
            <person name="Martinez A.T."/>
            <person name="Xiao Y."/>
            <person name="Gibbons J.G."/>
            <person name="Terashima K."/>
            <person name="Grigoriev I.V."/>
            <person name="Hibbett D."/>
        </authorList>
    </citation>
    <scope>NUCLEOTIDE SEQUENCE [LARGE SCALE GENOMIC DNA]</scope>
    <source>
        <strain evidence="1 2">TFB7810</strain>
    </source>
</reference>
<dbReference type="AlphaFoldDB" id="A0A9W8U2V4"/>
<gene>
    <name evidence="1" type="ORF">DFH05DRAFT_108299</name>
</gene>
<proteinExistence type="predicted"/>
<dbReference type="CDD" id="cd00024">
    <property type="entry name" value="CD_CSD"/>
    <property type="match status" value="1"/>
</dbReference>
<organism evidence="1 2">
    <name type="scientific">Lentinula detonsa</name>
    <dbReference type="NCBI Taxonomy" id="2804962"/>
    <lineage>
        <taxon>Eukaryota</taxon>
        <taxon>Fungi</taxon>
        <taxon>Dikarya</taxon>
        <taxon>Basidiomycota</taxon>
        <taxon>Agaricomycotina</taxon>
        <taxon>Agaricomycetes</taxon>
        <taxon>Agaricomycetidae</taxon>
        <taxon>Agaricales</taxon>
        <taxon>Marasmiineae</taxon>
        <taxon>Omphalotaceae</taxon>
        <taxon>Lentinula</taxon>
    </lineage>
</organism>
<evidence type="ECO:0000313" key="2">
    <source>
        <dbReference type="Proteomes" id="UP001142393"/>
    </source>
</evidence>
<protein>
    <recommendedName>
        <fullName evidence="3">Chromo domain-containing protein</fullName>
    </recommendedName>
</protein>
<evidence type="ECO:0008006" key="3">
    <source>
        <dbReference type="Google" id="ProtNLM"/>
    </source>
</evidence>
<name>A0A9W8U2V4_9AGAR</name>